<accession>A0A4Z0LPB0</accession>
<organism evidence="1 2">
    <name type="scientific">Salmonella enterica subsp. enterica serovar Poona</name>
    <dbReference type="NCBI Taxonomy" id="436295"/>
    <lineage>
        <taxon>Bacteria</taxon>
        <taxon>Pseudomonadati</taxon>
        <taxon>Pseudomonadota</taxon>
        <taxon>Gammaproteobacteria</taxon>
        <taxon>Enterobacterales</taxon>
        <taxon>Enterobacteriaceae</taxon>
        <taxon>Salmonella</taxon>
    </lineage>
</organism>
<keyword evidence="2" id="KW-1185">Reference proteome</keyword>
<comment type="caution">
    <text evidence="1">The sequence shown here is derived from an EMBL/GenBank/DDBJ whole genome shotgun (WGS) entry which is preliminary data.</text>
</comment>
<feature type="non-terminal residue" evidence="1">
    <location>
        <position position="35"/>
    </location>
</feature>
<evidence type="ECO:0000313" key="2">
    <source>
        <dbReference type="Proteomes" id="UP000298196"/>
    </source>
</evidence>
<dbReference type="Proteomes" id="UP000298196">
    <property type="component" value="Unassembled WGS sequence"/>
</dbReference>
<proteinExistence type="predicted"/>
<evidence type="ECO:0000313" key="1">
    <source>
        <dbReference type="EMBL" id="TGD66968.1"/>
    </source>
</evidence>
<dbReference type="AlphaFoldDB" id="A0A4Z0LPB0"/>
<dbReference type="EMBL" id="PYKI01001770">
    <property type="protein sequence ID" value="TGD66968.1"/>
    <property type="molecule type" value="Genomic_DNA"/>
</dbReference>
<name>A0A4Z0LPB0_SALET</name>
<reference evidence="1 2" key="1">
    <citation type="submission" date="2018-03" db="EMBL/GenBank/DDBJ databases">
        <title>Non-Typhoidal Salmonella genome sequencing and assembly.</title>
        <authorList>
            <person name="Matchawe C."/>
        </authorList>
    </citation>
    <scope>NUCLEOTIDE SEQUENCE [LARGE SCALE GENOMIC DNA]</scope>
    <source>
        <strain evidence="1 2">22sa</strain>
    </source>
</reference>
<gene>
    <name evidence="1" type="ORF">C9F07_17005</name>
</gene>
<sequence length="35" mass="3808">MRLLPALATCHAVSSPELLARRAARPARQRAGLPR</sequence>
<protein>
    <submittedName>
        <fullName evidence="1">2-(5'-triphosphoribosyl)-3'-dephospho CoA synthase</fullName>
    </submittedName>
</protein>